<keyword evidence="6" id="KW-1185">Reference proteome</keyword>
<sequence length="186" mass="20432">MANLILIIASQILLLAAVVYAGKGEDFAKTVNRKHFGLRKEKLTFFRVYWHDILSGSNPSSVMIRPPVSNSSFFGAVTAIDNRLTTEVSVNSTLVGQAQGIYAATGQRDLAALMVMNFAFTTGKYNGSTISILGRNAVLTKVREMPVIGGSGLFRFARGYVEARTKWFDQKSGDATVEYSCYVLHY</sequence>
<feature type="signal peptide" evidence="4">
    <location>
        <begin position="1"/>
        <end position="21"/>
    </location>
</feature>
<evidence type="ECO:0000256" key="2">
    <source>
        <dbReference type="ARBA" id="ARBA00011738"/>
    </source>
</evidence>
<evidence type="ECO:0000256" key="3">
    <source>
        <dbReference type="ARBA" id="ARBA00022525"/>
    </source>
</evidence>
<dbReference type="OMA" id="YEEREMP"/>
<evidence type="ECO:0000313" key="6">
    <source>
        <dbReference type="Proteomes" id="UP000029120"/>
    </source>
</evidence>
<dbReference type="InterPro" id="IPR004265">
    <property type="entry name" value="Dirigent"/>
</dbReference>
<evidence type="ECO:0000256" key="4">
    <source>
        <dbReference type="RuleBase" id="RU363099"/>
    </source>
</evidence>
<keyword evidence="4" id="KW-0052">Apoplast</keyword>
<protein>
    <recommendedName>
        <fullName evidence="4">Dirigent protein</fullName>
    </recommendedName>
</protein>
<dbReference type="GO" id="GO:0009699">
    <property type="term" value="P:phenylpropanoid biosynthetic process"/>
    <property type="evidence" value="ECO:0007669"/>
    <property type="project" value="UniProtKB-ARBA"/>
</dbReference>
<gene>
    <name evidence="5" type="ordered locus">AALP_Aa3g149600</name>
</gene>
<proteinExistence type="inferred from homology"/>
<dbReference type="Proteomes" id="UP000029120">
    <property type="component" value="Chromosome 3"/>
</dbReference>
<keyword evidence="3 4" id="KW-0964">Secreted</keyword>
<comment type="subcellular location">
    <subcellularLocation>
        <location evidence="4">Secreted</location>
        <location evidence="4">Extracellular space</location>
        <location evidence="4">Apoplast</location>
    </subcellularLocation>
</comment>
<dbReference type="eggNOG" id="ENOG502RXST">
    <property type="taxonomic scope" value="Eukaryota"/>
</dbReference>
<keyword evidence="4" id="KW-0732">Signal</keyword>
<name>A0A087H9A7_ARAAL</name>
<comment type="similarity">
    <text evidence="1 4">Belongs to the plant dirigent protein family.</text>
</comment>
<dbReference type="EMBL" id="CM002871">
    <property type="protein sequence ID" value="KFK38709.1"/>
    <property type="molecule type" value="Genomic_DNA"/>
</dbReference>
<feature type="chain" id="PRO_5008190343" description="Dirigent protein" evidence="4">
    <location>
        <begin position="22"/>
        <end position="186"/>
    </location>
</feature>
<dbReference type="GO" id="GO:0048046">
    <property type="term" value="C:apoplast"/>
    <property type="evidence" value="ECO:0007669"/>
    <property type="project" value="UniProtKB-SubCell"/>
</dbReference>
<evidence type="ECO:0000313" key="5">
    <source>
        <dbReference type="EMBL" id="KFK38709.1"/>
    </source>
</evidence>
<evidence type="ECO:0000256" key="1">
    <source>
        <dbReference type="ARBA" id="ARBA00010746"/>
    </source>
</evidence>
<comment type="function">
    <text evidence="4">Dirigent proteins impart stereoselectivity on the phenoxy radical-coupling reaction, yielding optically active lignans from two molecules of coniferyl alcohol in the biosynthesis of lignans, flavonolignans, and alkaloids and thus plays a central role in plant secondary metabolism.</text>
</comment>
<comment type="subunit">
    <text evidence="2 4">Homodimer.</text>
</comment>
<dbReference type="Gramene" id="KFK38709">
    <property type="protein sequence ID" value="KFK38709"/>
    <property type="gene ID" value="AALP_AA3G149600"/>
</dbReference>
<dbReference type="PANTHER" id="PTHR21495">
    <property type="entry name" value="NUCLEOPORIN-RELATED"/>
    <property type="match status" value="1"/>
</dbReference>
<dbReference type="OrthoDB" id="1864232at2759"/>
<organism evidence="5 6">
    <name type="scientific">Arabis alpina</name>
    <name type="common">Alpine rock-cress</name>
    <dbReference type="NCBI Taxonomy" id="50452"/>
    <lineage>
        <taxon>Eukaryota</taxon>
        <taxon>Viridiplantae</taxon>
        <taxon>Streptophyta</taxon>
        <taxon>Embryophyta</taxon>
        <taxon>Tracheophyta</taxon>
        <taxon>Spermatophyta</taxon>
        <taxon>Magnoliopsida</taxon>
        <taxon>eudicotyledons</taxon>
        <taxon>Gunneridae</taxon>
        <taxon>Pentapetalae</taxon>
        <taxon>rosids</taxon>
        <taxon>malvids</taxon>
        <taxon>Brassicales</taxon>
        <taxon>Brassicaceae</taxon>
        <taxon>Arabideae</taxon>
        <taxon>Arabis</taxon>
    </lineage>
</organism>
<dbReference type="InterPro" id="IPR044859">
    <property type="entry name" value="Allene_oxi_cyc_Dirigent"/>
</dbReference>
<dbReference type="AlphaFoldDB" id="A0A087H9A7"/>
<accession>A0A087H9A7</accession>
<reference evidence="6" key="1">
    <citation type="journal article" date="2015" name="Nat. Plants">
        <title>Genome expansion of Arabis alpina linked with retrotransposition and reduced symmetric DNA methylation.</title>
        <authorList>
            <person name="Willing E.M."/>
            <person name="Rawat V."/>
            <person name="Mandakova T."/>
            <person name="Maumus F."/>
            <person name="James G.V."/>
            <person name="Nordstroem K.J."/>
            <person name="Becker C."/>
            <person name="Warthmann N."/>
            <person name="Chica C."/>
            <person name="Szarzynska B."/>
            <person name="Zytnicki M."/>
            <person name="Albani M.C."/>
            <person name="Kiefer C."/>
            <person name="Bergonzi S."/>
            <person name="Castaings L."/>
            <person name="Mateos J.L."/>
            <person name="Berns M.C."/>
            <person name="Bujdoso N."/>
            <person name="Piofczyk T."/>
            <person name="de Lorenzo L."/>
            <person name="Barrero-Sicilia C."/>
            <person name="Mateos I."/>
            <person name="Piednoel M."/>
            <person name="Hagmann J."/>
            <person name="Chen-Min-Tao R."/>
            <person name="Iglesias-Fernandez R."/>
            <person name="Schuster S.C."/>
            <person name="Alonso-Blanco C."/>
            <person name="Roudier F."/>
            <person name="Carbonero P."/>
            <person name="Paz-Ares J."/>
            <person name="Davis S.J."/>
            <person name="Pecinka A."/>
            <person name="Quesneville H."/>
            <person name="Colot V."/>
            <person name="Lysak M.A."/>
            <person name="Weigel D."/>
            <person name="Coupland G."/>
            <person name="Schneeberger K."/>
        </authorList>
    </citation>
    <scope>NUCLEOTIDE SEQUENCE [LARGE SCALE GENOMIC DNA]</scope>
    <source>
        <strain evidence="6">cv. Pajares</strain>
    </source>
</reference>
<dbReference type="Gene3D" id="2.40.480.10">
    <property type="entry name" value="Allene oxide cyclase-like"/>
    <property type="match status" value="1"/>
</dbReference>
<dbReference type="Pfam" id="PF03018">
    <property type="entry name" value="Dirigent"/>
    <property type="match status" value="1"/>
</dbReference>